<organism evidence="1">
    <name type="scientific">Plasmopara viticola lesion associated narnavirus 39</name>
    <dbReference type="NCBI Taxonomy" id="2719524"/>
    <lineage>
        <taxon>Viruses</taxon>
        <taxon>Riboviria</taxon>
        <taxon>Orthornavirae</taxon>
        <taxon>Lenarviricota</taxon>
        <taxon>Amabiliviricetes</taxon>
        <taxon>Wolframvirales</taxon>
        <taxon>Narnaviridae</taxon>
        <taxon>Narnavirus</taxon>
    </lineage>
</organism>
<evidence type="ECO:0000313" key="1">
    <source>
        <dbReference type="EMBL" id="QIR30318.1"/>
    </source>
</evidence>
<protein>
    <submittedName>
        <fullName evidence="1">RNA-dependent RNA polymerase</fullName>
    </submittedName>
</protein>
<dbReference type="Pfam" id="PF05919">
    <property type="entry name" value="Mitovir_RNA_pol"/>
    <property type="match status" value="1"/>
</dbReference>
<keyword evidence="1" id="KW-0696">RNA-directed RNA polymerase</keyword>
<dbReference type="EMBL" id="MN539856">
    <property type="protein sequence ID" value="QIR30318.1"/>
    <property type="molecule type" value="Genomic_RNA"/>
</dbReference>
<dbReference type="InterPro" id="IPR008686">
    <property type="entry name" value="RNA_pol_mitovir"/>
</dbReference>
<name>A0A6G9RVC8_9VIRU</name>
<sequence>MSTPFRTAPNLVNNLRGFAYAFARKHLKGEDLREEVVPTPSASLDSSRKDGGCREETRRMFMRWLIECPLDVVPHDAWQQAIFSSDWLDESDVYSIRRNQATSHVARAAAYKTAAAEILEHRVLTVPERGWKRRVVSAPPAFATVAGTVLNRAMLKGVRRYGPCSAFLRGDRRFAVEQAVSNARVGCQFVSTDLTAATDRLPLDLVRAVVDGLCDGWSGLPPVWAEALYALTGPQDLRYPWKQTVRSQSGVLMGLGPSWPIMSIIHAWWVELAADRVGIPRSVARSVTAIGGDDLLGAWPPRLEESYRQLVLQTNGKPSKGKDFSSNTSGNFTEMTFWVVGEREDVPQIRWSAAIPTKGLVGTSVDELGAAYESLGSDPGRCLRGRRVLKALRPHAWRVCREAGVSVNAPRLLGGAGLPPLRGSLARVDFKKWHALALGKFLYGSGQDQIPFSPPSWVEAADPAVWEARRNAEQRLRASAEIGIVFFNTNPLSGDAGSKLVVQSLSDQMAYFSGARVFSDTPFPPVATEMVSLKKYHRLIKRWCVSRTKGGIPSALAIKSGRNSRFRLVDKARRNRDRWVVWNGLFGDGIPVDPRLRPII</sequence>
<keyword evidence="1" id="KW-0808">Transferase</keyword>
<keyword evidence="1" id="KW-0548">Nucleotidyltransferase</keyword>
<accession>A0A6G9RVC8</accession>
<dbReference type="GO" id="GO:0003968">
    <property type="term" value="F:RNA-directed RNA polymerase activity"/>
    <property type="evidence" value="ECO:0007669"/>
    <property type="project" value="UniProtKB-KW"/>
</dbReference>
<proteinExistence type="predicted"/>
<reference evidence="1" key="1">
    <citation type="journal article" date="2020" name="Virus Evol.">
        <title>Analysis of the virome associated to grapevine downy mildew lesions reveals new mycovirus lineages.</title>
        <authorList>
            <person name="Chiapello M."/>
            <person name="Rodriguez-Romero J."/>
            <person name="Ayllon M.A."/>
            <person name="Turina M."/>
        </authorList>
    </citation>
    <scope>NUCLEOTIDE SEQUENCE</scope>
    <source>
        <strain evidence="1">DMS5_DN36880</strain>
    </source>
</reference>